<accession>A0AAN9Q0M5</accession>
<dbReference type="AlphaFoldDB" id="A0AAN9Q0M5"/>
<protein>
    <submittedName>
        <fullName evidence="1">Uncharacterized protein</fullName>
    </submittedName>
</protein>
<name>A0AAN9Q0M5_CLITE</name>
<reference evidence="1 2" key="1">
    <citation type="submission" date="2024-01" db="EMBL/GenBank/DDBJ databases">
        <title>The genomes of 5 underutilized Papilionoideae crops provide insights into root nodulation and disease resistance.</title>
        <authorList>
            <person name="Yuan L."/>
        </authorList>
    </citation>
    <scope>NUCLEOTIDE SEQUENCE [LARGE SCALE GENOMIC DNA]</scope>
    <source>
        <strain evidence="1">LY-2023</strain>
        <tissue evidence="1">Leaf</tissue>
    </source>
</reference>
<dbReference type="EMBL" id="JAYKXN010000001">
    <property type="protein sequence ID" value="KAK7319775.1"/>
    <property type="molecule type" value="Genomic_DNA"/>
</dbReference>
<keyword evidence="2" id="KW-1185">Reference proteome</keyword>
<evidence type="ECO:0000313" key="1">
    <source>
        <dbReference type="EMBL" id="KAK7319775.1"/>
    </source>
</evidence>
<evidence type="ECO:0000313" key="2">
    <source>
        <dbReference type="Proteomes" id="UP001359559"/>
    </source>
</evidence>
<dbReference type="Proteomes" id="UP001359559">
    <property type="component" value="Unassembled WGS sequence"/>
</dbReference>
<gene>
    <name evidence="1" type="ORF">RJT34_04500</name>
</gene>
<proteinExistence type="predicted"/>
<comment type="caution">
    <text evidence="1">The sequence shown here is derived from an EMBL/GenBank/DDBJ whole genome shotgun (WGS) entry which is preliminary data.</text>
</comment>
<sequence length="102" mass="11532">MARSSSSCSPNFNTSSSTKRKYGYEEDLFFLIYGIINKPGVPEAAILWQWLPEVYKGVEGCWKTEKEGGGTTLDLLQWLPELQRSPEKVVGEKEKQNSEGKE</sequence>
<organism evidence="1 2">
    <name type="scientific">Clitoria ternatea</name>
    <name type="common">Butterfly pea</name>
    <dbReference type="NCBI Taxonomy" id="43366"/>
    <lineage>
        <taxon>Eukaryota</taxon>
        <taxon>Viridiplantae</taxon>
        <taxon>Streptophyta</taxon>
        <taxon>Embryophyta</taxon>
        <taxon>Tracheophyta</taxon>
        <taxon>Spermatophyta</taxon>
        <taxon>Magnoliopsida</taxon>
        <taxon>eudicotyledons</taxon>
        <taxon>Gunneridae</taxon>
        <taxon>Pentapetalae</taxon>
        <taxon>rosids</taxon>
        <taxon>fabids</taxon>
        <taxon>Fabales</taxon>
        <taxon>Fabaceae</taxon>
        <taxon>Papilionoideae</taxon>
        <taxon>50 kb inversion clade</taxon>
        <taxon>NPAAA clade</taxon>
        <taxon>indigoferoid/millettioid clade</taxon>
        <taxon>Phaseoleae</taxon>
        <taxon>Clitoria</taxon>
    </lineage>
</organism>